<evidence type="ECO:0000313" key="3">
    <source>
        <dbReference type="Proteomes" id="UP000186922"/>
    </source>
</evidence>
<dbReference type="PROSITE" id="PS50181">
    <property type="entry name" value="FBOX"/>
    <property type="match status" value="1"/>
</dbReference>
<dbReference type="SUPFAM" id="SSF50978">
    <property type="entry name" value="WD40 repeat-like"/>
    <property type="match status" value="1"/>
</dbReference>
<dbReference type="Gene3D" id="2.130.10.10">
    <property type="entry name" value="YVTN repeat-like/Quinoprotein amine dehydrogenase"/>
    <property type="match status" value="1"/>
</dbReference>
<evidence type="ECO:0000313" key="2">
    <source>
        <dbReference type="EMBL" id="GAU88357.1"/>
    </source>
</evidence>
<dbReference type="OrthoDB" id="10051324at2759"/>
<dbReference type="InterPro" id="IPR001810">
    <property type="entry name" value="F-box_dom"/>
</dbReference>
<dbReference type="InterPro" id="IPR015943">
    <property type="entry name" value="WD40/YVTN_repeat-like_dom_sf"/>
</dbReference>
<dbReference type="InterPro" id="IPR036047">
    <property type="entry name" value="F-box-like_dom_sf"/>
</dbReference>
<organism evidence="2 3">
    <name type="scientific">Ramazzottius varieornatus</name>
    <name type="common">Water bear</name>
    <name type="synonym">Tardigrade</name>
    <dbReference type="NCBI Taxonomy" id="947166"/>
    <lineage>
        <taxon>Eukaryota</taxon>
        <taxon>Metazoa</taxon>
        <taxon>Ecdysozoa</taxon>
        <taxon>Tardigrada</taxon>
        <taxon>Eutardigrada</taxon>
        <taxon>Parachela</taxon>
        <taxon>Hypsibioidea</taxon>
        <taxon>Ramazzottiidae</taxon>
        <taxon>Ramazzottius</taxon>
    </lineage>
</organism>
<dbReference type="EMBL" id="BDGG01000001">
    <property type="protein sequence ID" value="GAU88357.1"/>
    <property type="molecule type" value="Genomic_DNA"/>
</dbReference>
<feature type="domain" description="F-box" evidence="1">
    <location>
        <begin position="25"/>
        <end position="72"/>
    </location>
</feature>
<comment type="caution">
    <text evidence="2">The sequence shown here is derived from an EMBL/GenBank/DDBJ whole genome shotgun (WGS) entry which is preliminary data.</text>
</comment>
<dbReference type="InterPro" id="IPR036322">
    <property type="entry name" value="WD40_repeat_dom_sf"/>
</dbReference>
<dbReference type="Proteomes" id="UP000186922">
    <property type="component" value="Unassembled WGS sequence"/>
</dbReference>
<reference evidence="2 3" key="1">
    <citation type="journal article" date="2016" name="Nat. Commun.">
        <title>Extremotolerant tardigrade genome and improved radiotolerance of human cultured cells by tardigrade-unique protein.</title>
        <authorList>
            <person name="Hashimoto T."/>
            <person name="Horikawa D.D."/>
            <person name="Saito Y."/>
            <person name="Kuwahara H."/>
            <person name="Kozuka-Hata H."/>
            <person name="Shin-I T."/>
            <person name="Minakuchi Y."/>
            <person name="Ohishi K."/>
            <person name="Motoyama A."/>
            <person name="Aizu T."/>
            <person name="Enomoto A."/>
            <person name="Kondo K."/>
            <person name="Tanaka S."/>
            <person name="Hara Y."/>
            <person name="Koshikawa S."/>
            <person name="Sagara H."/>
            <person name="Miura T."/>
            <person name="Yokobori S."/>
            <person name="Miyagawa K."/>
            <person name="Suzuki Y."/>
            <person name="Kubo T."/>
            <person name="Oyama M."/>
            <person name="Kohara Y."/>
            <person name="Fujiyama A."/>
            <person name="Arakawa K."/>
            <person name="Katayama T."/>
            <person name="Toyoda A."/>
            <person name="Kunieda T."/>
        </authorList>
    </citation>
    <scope>NUCLEOTIDE SEQUENCE [LARGE SCALE GENOMIC DNA]</scope>
    <source>
        <strain evidence="2 3">YOKOZUNA-1</strain>
    </source>
</reference>
<keyword evidence="3" id="KW-1185">Reference proteome</keyword>
<dbReference type="SUPFAM" id="SSF81383">
    <property type="entry name" value="F-box domain"/>
    <property type="match status" value="1"/>
</dbReference>
<proteinExistence type="predicted"/>
<gene>
    <name evidence="2" type="primary">RvY_01068-1</name>
    <name evidence="2" type="synonym">RvY_01068.1</name>
    <name evidence="2" type="ORF">RvY_01068</name>
</gene>
<protein>
    <recommendedName>
        <fullName evidence="1">F-box domain-containing protein</fullName>
    </recommendedName>
</protein>
<accession>A0A1D1UM66</accession>
<name>A0A1D1UM66_RAMVA</name>
<evidence type="ECO:0000259" key="1">
    <source>
        <dbReference type="PROSITE" id="PS50181"/>
    </source>
</evidence>
<dbReference type="AlphaFoldDB" id="A0A1D1UM66"/>
<sequence length="433" mass="48696">MEGTPDGTASVDGGAPTETALPGAESVIEHLPYDVLLLLSKYMRPQDLIGGLSACNKQLHKMFASSEFWEERIRTACKDYHSFLEKMQRSAAVPDPQFWQKRVSQWQTIHHNFLWNNLNAKLLGEENQQYLGNFRALSFAGQGRCLAYIAKDRYSTSVWKLGDRSLDNKEPELITFKDHDQRMMSLRSLGNSISTGAWDGFIAVRDLERSSGAPSAKFCSAGFIMDHAWQENCIVCGTRGGLLEIFDIRAGEDSQARGKLFSPSAICNDIKMHMKDHDLIIAGWDNGVRIIKKFDLRNYETVADVEPGTYNVSMAVSDNRVFVGADRGKVMEFDGTFLELVHDYSAAFGHVKNLGWLPDVAFLECVRSIKYADGHVFTADLRQVKVHEVANMPKLLWEEEIVFSELAFCKERCMLAAAVGYTPDQIKLFTPKP</sequence>